<proteinExistence type="predicted"/>
<feature type="compositionally biased region" description="Basic and acidic residues" evidence="1">
    <location>
        <begin position="13"/>
        <end position="22"/>
    </location>
</feature>
<evidence type="ECO:0000256" key="1">
    <source>
        <dbReference type="SAM" id="MobiDB-lite"/>
    </source>
</evidence>
<accession>A0AAW1QLC3</accession>
<name>A0AAW1QLC3_9CHLO</name>
<evidence type="ECO:0000313" key="3">
    <source>
        <dbReference type="Proteomes" id="UP001445335"/>
    </source>
</evidence>
<organism evidence="2 3">
    <name type="scientific">Elliptochloris bilobata</name>
    <dbReference type="NCBI Taxonomy" id="381761"/>
    <lineage>
        <taxon>Eukaryota</taxon>
        <taxon>Viridiplantae</taxon>
        <taxon>Chlorophyta</taxon>
        <taxon>core chlorophytes</taxon>
        <taxon>Trebouxiophyceae</taxon>
        <taxon>Trebouxiophyceae incertae sedis</taxon>
        <taxon>Elliptochloris clade</taxon>
        <taxon>Elliptochloris</taxon>
    </lineage>
</organism>
<keyword evidence="3" id="KW-1185">Reference proteome</keyword>
<comment type="caution">
    <text evidence="2">The sequence shown here is derived from an EMBL/GenBank/DDBJ whole genome shotgun (WGS) entry which is preliminary data.</text>
</comment>
<dbReference type="Proteomes" id="UP001445335">
    <property type="component" value="Unassembled WGS sequence"/>
</dbReference>
<dbReference type="AlphaFoldDB" id="A0AAW1QLC3"/>
<sequence>MEGRYPAPFGASRGKEPDTPPAKEREAFWGRIAVLLLGAVLVSERITVVVGLVYVGLRFPKEGKKTVQGGPERVRVYNETWQSFLQRFACLTLAGTIVAEVATGKGLLALLQIETGVEALTEYEAAATFLIVLILTSVDSRQE</sequence>
<protein>
    <submittedName>
        <fullName evidence="2">Uncharacterized protein</fullName>
    </submittedName>
</protein>
<reference evidence="2 3" key="1">
    <citation type="journal article" date="2024" name="Nat. Commun.">
        <title>Phylogenomics reveals the evolutionary origins of lichenization in chlorophyte algae.</title>
        <authorList>
            <person name="Puginier C."/>
            <person name="Libourel C."/>
            <person name="Otte J."/>
            <person name="Skaloud P."/>
            <person name="Haon M."/>
            <person name="Grisel S."/>
            <person name="Petersen M."/>
            <person name="Berrin J.G."/>
            <person name="Delaux P.M."/>
            <person name="Dal Grande F."/>
            <person name="Keller J."/>
        </authorList>
    </citation>
    <scope>NUCLEOTIDE SEQUENCE [LARGE SCALE GENOMIC DNA]</scope>
    <source>
        <strain evidence="2 3">SAG 245.80</strain>
    </source>
</reference>
<feature type="region of interest" description="Disordered" evidence="1">
    <location>
        <begin position="1"/>
        <end position="22"/>
    </location>
</feature>
<dbReference type="EMBL" id="JALJOU010000089">
    <property type="protein sequence ID" value="KAK9822239.1"/>
    <property type="molecule type" value="Genomic_DNA"/>
</dbReference>
<gene>
    <name evidence="2" type="ORF">WJX81_004477</name>
</gene>
<evidence type="ECO:0000313" key="2">
    <source>
        <dbReference type="EMBL" id="KAK9822239.1"/>
    </source>
</evidence>